<evidence type="ECO:0000313" key="3">
    <source>
        <dbReference type="EMBL" id="KAK4341142.1"/>
    </source>
</evidence>
<gene>
    <name evidence="3" type="ORF">RND71_039643</name>
</gene>
<comment type="caution">
    <text evidence="3">The sequence shown here is derived from an EMBL/GenBank/DDBJ whole genome shotgun (WGS) entry which is preliminary data.</text>
</comment>
<proteinExistence type="inferred from homology"/>
<accession>A0AAE1QZJ7</accession>
<evidence type="ECO:0000256" key="2">
    <source>
        <dbReference type="ARBA" id="ARBA00022729"/>
    </source>
</evidence>
<keyword evidence="4" id="KW-1185">Reference proteome</keyword>
<dbReference type="CDD" id="cd01837">
    <property type="entry name" value="SGNH_plant_lipase_like"/>
    <property type="match status" value="1"/>
</dbReference>
<dbReference type="AlphaFoldDB" id="A0AAE1QZJ7"/>
<dbReference type="EMBL" id="JAVYJV010000022">
    <property type="protein sequence ID" value="KAK4341142.1"/>
    <property type="molecule type" value="Genomic_DNA"/>
</dbReference>
<dbReference type="GO" id="GO:0016298">
    <property type="term" value="F:lipase activity"/>
    <property type="evidence" value="ECO:0007669"/>
    <property type="project" value="TreeGrafter"/>
</dbReference>
<protein>
    <submittedName>
        <fullName evidence="3">Uncharacterized protein</fullName>
    </submittedName>
</protein>
<comment type="similarity">
    <text evidence="1">Belongs to the 'GDSL' lipolytic enzyme family.</text>
</comment>
<dbReference type="Gene3D" id="3.40.50.1110">
    <property type="entry name" value="SGNH hydrolase"/>
    <property type="match status" value="1"/>
</dbReference>
<dbReference type="InterPro" id="IPR044552">
    <property type="entry name" value="GLIP1-5/GLL25"/>
</dbReference>
<dbReference type="Pfam" id="PF00657">
    <property type="entry name" value="Lipase_GDSL"/>
    <property type="match status" value="1"/>
</dbReference>
<dbReference type="PANTHER" id="PTHR45966">
    <property type="entry name" value="GDSL-LIKE LIPASE/ACYLHYDROLASE"/>
    <property type="match status" value="1"/>
</dbReference>
<dbReference type="Proteomes" id="UP001291623">
    <property type="component" value="Unassembled WGS sequence"/>
</dbReference>
<evidence type="ECO:0000313" key="4">
    <source>
        <dbReference type="Proteomes" id="UP001291623"/>
    </source>
</evidence>
<evidence type="ECO:0000256" key="1">
    <source>
        <dbReference type="ARBA" id="ARBA00008668"/>
    </source>
</evidence>
<name>A0AAE1QZJ7_9SOLA</name>
<dbReference type="PANTHER" id="PTHR45966:SF20">
    <property type="entry name" value="GDSL ESTERASE_LIPASE 5-LIKE"/>
    <property type="match status" value="1"/>
</dbReference>
<dbReference type="InterPro" id="IPR035669">
    <property type="entry name" value="SGNH_plant_lipase-like"/>
</dbReference>
<keyword evidence="2" id="KW-0732">Signal</keyword>
<dbReference type="InterPro" id="IPR036514">
    <property type="entry name" value="SGNH_hydro_sf"/>
</dbReference>
<organism evidence="3 4">
    <name type="scientific">Anisodus tanguticus</name>
    <dbReference type="NCBI Taxonomy" id="243964"/>
    <lineage>
        <taxon>Eukaryota</taxon>
        <taxon>Viridiplantae</taxon>
        <taxon>Streptophyta</taxon>
        <taxon>Embryophyta</taxon>
        <taxon>Tracheophyta</taxon>
        <taxon>Spermatophyta</taxon>
        <taxon>Magnoliopsida</taxon>
        <taxon>eudicotyledons</taxon>
        <taxon>Gunneridae</taxon>
        <taxon>Pentapetalae</taxon>
        <taxon>asterids</taxon>
        <taxon>lamiids</taxon>
        <taxon>Solanales</taxon>
        <taxon>Solanaceae</taxon>
        <taxon>Solanoideae</taxon>
        <taxon>Hyoscyameae</taxon>
        <taxon>Anisodus</taxon>
    </lineage>
</organism>
<dbReference type="InterPro" id="IPR001087">
    <property type="entry name" value="GDSL"/>
</dbReference>
<sequence length="402" mass="44624">MSQDHARQLTMTIEYMRTELEAASWENSEIPAQLNQTLAERDQALADVEDEANPSCFRCVDGEGPLPALFVFGDSILDSGNNNYINTTTQFQANWLPYGETFFKAPTGRPCDGRLISDFIAEFANLPLIPAYFEIGTDKFLHGVNFASSGSGCLVETNRGIVIDLQTQLTHFNEVVQLLENKLGKQQSQQLLTDAVYMFSTGSNDYAFPYLTNPKFPFPKEQFSEMVLGNFTAILQAIYNKGGRKFSIFTLAPEGCSPGGRAFNAQLGGKSGDCMPELSALLEMHSNALPQKLAQLQKNLSGFNYTLFDLYKIFTEKIDNPSKYGFNVSTEACCGTGPFKGINSCGGKRQVKEYELCQNVKDYVFFDASHPTEAANQQFAQLLWNGTTDVIAPHNLQSFFQL</sequence>
<reference evidence="3" key="1">
    <citation type="submission" date="2023-12" db="EMBL/GenBank/DDBJ databases">
        <title>Genome assembly of Anisodus tanguticus.</title>
        <authorList>
            <person name="Wang Y.-J."/>
        </authorList>
    </citation>
    <scope>NUCLEOTIDE SEQUENCE</scope>
    <source>
        <strain evidence="3">KB-2021</strain>
        <tissue evidence="3">Leaf</tissue>
    </source>
</reference>
<dbReference type="SUPFAM" id="SSF52266">
    <property type="entry name" value="SGNH hydrolase"/>
    <property type="match status" value="1"/>
</dbReference>